<organism evidence="1 2">
    <name type="scientific">Phanerochaete carnosa (strain HHB-10118-sp)</name>
    <name type="common">White-rot fungus</name>
    <name type="synonym">Peniophora carnosa</name>
    <dbReference type="NCBI Taxonomy" id="650164"/>
    <lineage>
        <taxon>Eukaryota</taxon>
        <taxon>Fungi</taxon>
        <taxon>Dikarya</taxon>
        <taxon>Basidiomycota</taxon>
        <taxon>Agaricomycotina</taxon>
        <taxon>Agaricomycetes</taxon>
        <taxon>Polyporales</taxon>
        <taxon>Phanerochaetaceae</taxon>
        <taxon>Phanerochaete</taxon>
    </lineage>
</organism>
<dbReference type="AlphaFoldDB" id="K5XEG4"/>
<dbReference type="HOGENOM" id="CLU_637939_0_0_1"/>
<accession>K5XEG4</accession>
<reference evidence="1 2" key="1">
    <citation type="journal article" date="2012" name="BMC Genomics">
        <title>Comparative genomics of the white-rot fungi, Phanerochaete carnosa and P. chrysosporium, to elucidate the genetic basis of the distinct wood types they colonize.</title>
        <authorList>
            <person name="Suzuki H."/>
            <person name="MacDonald J."/>
            <person name="Syed K."/>
            <person name="Salamov A."/>
            <person name="Hori C."/>
            <person name="Aerts A."/>
            <person name="Henrissat B."/>
            <person name="Wiebenga A."/>
            <person name="vanKuyk P.A."/>
            <person name="Barry K."/>
            <person name="Lindquist E."/>
            <person name="LaButti K."/>
            <person name="Lapidus A."/>
            <person name="Lucas S."/>
            <person name="Coutinho P."/>
            <person name="Gong Y."/>
            <person name="Samejima M."/>
            <person name="Mahadevan R."/>
            <person name="Abou-Zaid M."/>
            <person name="de Vries R.P."/>
            <person name="Igarashi K."/>
            <person name="Yadav J.S."/>
            <person name="Grigoriev I.V."/>
            <person name="Master E.R."/>
        </authorList>
    </citation>
    <scope>NUCLEOTIDE SEQUENCE [LARGE SCALE GENOMIC DNA]</scope>
    <source>
        <strain evidence="1 2">HHB-10118-sp</strain>
    </source>
</reference>
<dbReference type="EMBL" id="JH930468">
    <property type="protein sequence ID" value="EKM61447.1"/>
    <property type="molecule type" value="Genomic_DNA"/>
</dbReference>
<evidence type="ECO:0000313" key="2">
    <source>
        <dbReference type="Proteomes" id="UP000008370"/>
    </source>
</evidence>
<sequence length="430" mass="48107">MPSAVRSVWYNMPELVLILIFERGAHDMLQDDGLPFALLVSHVCRGWRITAARSPSVWSAIPVHSSRPGLLEYFLARCGAVLPLSLCFHVKSKRTIASEVLALGLSQPERVREVHLRAHHGFAVFLYISQLRQMSLPRLVHFEINLAKSTNKCSLGPLPAILNDNPPATLSSVVLEGVSFRFQSPMLKGLTRLTLADLPREFAAPSYVTFRNLLLASPMLEYLKLDHVFPVLTQVLDYGQIVLPTLHTLDLVMEHDAPYVSDFFLILSAPHIHTLLFATSSPTTCEGFEDALRILRASFENLHTLRLSSLFTRVLCNSGVQPILFDAFPELRCFVLTAHSDRIVMHYLEPWIASTMEGCEVWPKLELLTVRSPFGDLESEGAATCVDDALELLADLRCSAALPFDVWQEFIVPRSARTTTSPYPALPSYF</sequence>
<dbReference type="RefSeq" id="XP_007390861.1">
    <property type="nucleotide sequence ID" value="XM_007390799.1"/>
</dbReference>
<evidence type="ECO:0008006" key="3">
    <source>
        <dbReference type="Google" id="ProtNLM"/>
    </source>
</evidence>
<dbReference type="Proteomes" id="UP000008370">
    <property type="component" value="Unassembled WGS sequence"/>
</dbReference>
<dbReference type="OrthoDB" id="3155440at2759"/>
<protein>
    <recommendedName>
        <fullName evidence="3">F-box domain-containing protein</fullName>
    </recommendedName>
</protein>
<evidence type="ECO:0000313" key="1">
    <source>
        <dbReference type="EMBL" id="EKM61447.1"/>
    </source>
</evidence>
<dbReference type="InParanoid" id="K5XEG4"/>
<name>K5XEG4_PHACS</name>
<dbReference type="GeneID" id="18910683"/>
<gene>
    <name evidence="1" type="ORF">PHACADRAFT_190611</name>
</gene>
<proteinExistence type="predicted"/>
<dbReference type="KEGG" id="pco:PHACADRAFT_190611"/>
<keyword evidence="2" id="KW-1185">Reference proteome</keyword>